<proteinExistence type="predicted"/>
<name>A0ABS9IZQ9_9FLAO</name>
<keyword evidence="2" id="KW-1185">Reference proteome</keyword>
<gene>
    <name evidence="1" type="ORF">JM658_02385</name>
</gene>
<dbReference type="EMBL" id="JAETXX010000001">
    <property type="protein sequence ID" value="MCF8713661.1"/>
    <property type="molecule type" value="Genomic_DNA"/>
</dbReference>
<dbReference type="SUPFAM" id="SSF49464">
    <property type="entry name" value="Carboxypeptidase regulatory domain-like"/>
    <property type="match status" value="1"/>
</dbReference>
<sequence length="285" mass="32420">MFKKYFILSVLFTIYFCHAGFSQKILKGEVVDAKTAEAIPYVSIGVYGENVGTISKEDGSFNLSLVENNMAVSITFSCIGYKSKSVPISILKANPKVFLEQEILLLDEVVLEKSKKLKQKNKKIGGYKQSIYNTGEANTDAYGKGKEYGIKIDNTGFEYKIDKINFSLKENTIDSILFRMNLYKLSSDGLPKESILKNQLFVKSYKNEHLITVDVSDESLFVNADVVVTIEPVRLWYKSSNDNMLFYAQTKGRNIQTFLRETSMSNWIVGELPPFSIFFDITYYK</sequence>
<dbReference type="Pfam" id="PF13715">
    <property type="entry name" value="CarbopepD_reg_2"/>
    <property type="match status" value="1"/>
</dbReference>
<evidence type="ECO:0000313" key="1">
    <source>
        <dbReference type="EMBL" id="MCF8713661.1"/>
    </source>
</evidence>
<dbReference type="RefSeq" id="WP_236957623.1">
    <property type="nucleotide sequence ID" value="NZ_JAETXX010000001.1"/>
</dbReference>
<dbReference type="Proteomes" id="UP000829517">
    <property type="component" value="Unassembled WGS sequence"/>
</dbReference>
<comment type="caution">
    <text evidence="1">The sequence shown here is derived from an EMBL/GenBank/DDBJ whole genome shotgun (WGS) entry which is preliminary data.</text>
</comment>
<protein>
    <submittedName>
        <fullName evidence="1">Carboxypeptidase-like regulatory domain-containing protein</fullName>
    </submittedName>
</protein>
<reference evidence="1 2" key="1">
    <citation type="submission" date="2021-01" db="EMBL/GenBank/DDBJ databases">
        <title>Genome sequencing of Joostella atrarenae M1-2 (= KCTC 23194).</title>
        <authorList>
            <person name="Zakaria M.R."/>
            <person name="Lam M.Q."/>
            <person name="Chong C.S."/>
        </authorList>
    </citation>
    <scope>NUCLEOTIDE SEQUENCE [LARGE SCALE GENOMIC DNA]</scope>
    <source>
        <strain evidence="1 2">M1-2</strain>
    </source>
</reference>
<dbReference type="Gene3D" id="2.60.40.1120">
    <property type="entry name" value="Carboxypeptidase-like, regulatory domain"/>
    <property type="match status" value="1"/>
</dbReference>
<evidence type="ECO:0000313" key="2">
    <source>
        <dbReference type="Proteomes" id="UP000829517"/>
    </source>
</evidence>
<organism evidence="1 2">
    <name type="scientific">Joostella atrarenae</name>
    <dbReference type="NCBI Taxonomy" id="679257"/>
    <lineage>
        <taxon>Bacteria</taxon>
        <taxon>Pseudomonadati</taxon>
        <taxon>Bacteroidota</taxon>
        <taxon>Flavobacteriia</taxon>
        <taxon>Flavobacteriales</taxon>
        <taxon>Flavobacteriaceae</taxon>
        <taxon>Joostella</taxon>
    </lineage>
</organism>
<dbReference type="InterPro" id="IPR008969">
    <property type="entry name" value="CarboxyPept-like_regulatory"/>
</dbReference>
<accession>A0ABS9IZQ9</accession>